<evidence type="ECO:0000256" key="2">
    <source>
        <dbReference type="ARBA" id="ARBA00022475"/>
    </source>
</evidence>
<dbReference type="EMBL" id="JAAGWY010000001">
    <property type="protein sequence ID" value="NEN04696.1"/>
    <property type="molecule type" value="Genomic_DNA"/>
</dbReference>
<evidence type="ECO:0000256" key="1">
    <source>
        <dbReference type="ARBA" id="ARBA00004651"/>
    </source>
</evidence>
<name>A0A6L9XTQ8_9MICO</name>
<evidence type="ECO:0000256" key="3">
    <source>
        <dbReference type="ARBA" id="ARBA00022692"/>
    </source>
</evidence>
<reference evidence="7 8" key="1">
    <citation type="journal article" date="2014" name="J. Microbiol.">
        <title>Diaminobutyricibacter tongyongensis gen. nov., sp. nov. and Homoserinibacter gongjuensis gen. nov., sp. nov. belong to the family Microbacteriaceae.</title>
        <authorList>
            <person name="Kim S.J."/>
            <person name="Ahn J.H."/>
            <person name="Weon H.Y."/>
            <person name="Hamada M."/>
            <person name="Suzuki K."/>
            <person name="Kwon S.W."/>
        </authorList>
    </citation>
    <scope>NUCLEOTIDE SEQUENCE [LARGE SCALE GENOMIC DNA]</scope>
    <source>
        <strain evidence="7 8">NBRC 108724</strain>
    </source>
</reference>
<dbReference type="Pfam" id="PF09678">
    <property type="entry name" value="Caa3_CtaG"/>
    <property type="match status" value="1"/>
</dbReference>
<feature type="transmembrane region" description="Helical" evidence="6">
    <location>
        <begin position="174"/>
        <end position="197"/>
    </location>
</feature>
<evidence type="ECO:0000313" key="8">
    <source>
        <dbReference type="Proteomes" id="UP000474967"/>
    </source>
</evidence>
<comment type="subcellular location">
    <subcellularLocation>
        <location evidence="1">Cell membrane</location>
        <topology evidence="1">Multi-pass membrane protein</topology>
    </subcellularLocation>
</comment>
<feature type="transmembrane region" description="Helical" evidence="6">
    <location>
        <begin position="29"/>
        <end position="48"/>
    </location>
</feature>
<gene>
    <name evidence="7" type="ORF">G3T36_02320</name>
</gene>
<proteinExistence type="predicted"/>
<evidence type="ECO:0000256" key="5">
    <source>
        <dbReference type="ARBA" id="ARBA00023136"/>
    </source>
</evidence>
<keyword evidence="3 6" id="KW-0812">Transmembrane</keyword>
<dbReference type="AlphaFoldDB" id="A0A6L9XTQ8"/>
<evidence type="ECO:0000256" key="4">
    <source>
        <dbReference type="ARBA" id="ARBA00022989"/>
    </source>
</evidence>
<feature type="transmembrane region" description="Helical" evidence="6">
    <location>
        <begin position="267"/>
        <end position="287"/>
    </location>
</feature>
<evidence type="ECO:0000313" key="7">
    <source>
        <dbReference type="EMBL" id="NEN04696.1"/>
    </source>
</evidence>
<keyword evidence="4 6" id="KW-1133">Transmembrane helix</keyword>
<protein>
    <submittedName>
        <fullName evidence="7">Cytochrome c oxidase assembly protein</fullName>
    </submittedName>
</protein>
<dbReference type="InterPro" id="IPR019108">
    <property type="entry name" value="Caa3_assmbl_CtaG-rel"/>
</dbReference>
<organism evidence="7 8">
    <name type="scientific">Leifsonia tongyongensis</name>
    <dbReference type="NCBI Taxonomy" id="1268043"/>
    <lineage>
        <taxon>Bacteria</taxon>
        <taxon>Bacillati</taxon>
        <taxon>Actinomycetota</taxon>
        <taxon>Actinomycetes</taxon>
        <taxon>Micrococcales</taxon>
        <taxon>Microbacteriaceae</taxon>
        <taxon>Leifsonia</taxon>
    </lineage>
</organism>
<comment type="caution">
    <text evidence="7">The sequence shown here is derived from an EMBL/GenBank/DDBJ whole genome shotgun (WGS) entry which is preliminary data.</text>
</comment>
<keyword evidence="8" id="KW-1185">Reference proteome</keyword>
<evidence type="ECO:0000256" key="6">
    <source>
        <dbReference type="SAM" id="Phobius"/>
    </source>
</evidence>
<dbReference type="Proteomes" id="UP000474967">
    <property type="component" value="Unassembled WGS sequence"/>
</dbReference>
<feature type="transmembrane region" description="Helical" evidence="6">
    <location>
        <begin position="139"/>
        <end position="162"/>
    </location>
</feature>
<feature type="transmembrane region" description="Helical" evidence="6">
    <location>
        <begin position="60"/>
        <end position="78"/>
    </location>
</feature>
<feature type="transmembrane region" description="Helical" evidence="6">
    <location>
        <begin position="98"/>
        <end position="118"/>
    </location>
</feature>
<dbReference type="GO" id="GO:0005886">
    <property type="term" value="C:plasma membrane"/>
    <property type="evidence" value="ECO:0007669"/>
    <property type="project" value="UniProtKB-SubCell"/>
</dbReference>
<keyword evidence="2" id="KW-1003">Cell membrane</keyword>
<accession>A0A6L9XTQ8</accession>
<sequence length="328" mass="36679">MTMTGMMWMPTEPPDLARLLAVHLQPFPILPLITVGLLALYLTGVIRLRIRGDRWPVGRLIWWAAGIAVILVMTATGIDGYGMELFSVHMVQHMTLSMLAPVFLVLGAPVTLLLRTLPTRSGGRTSARTVVLGLLHSRFALFITHPVVSIALFLMSLYGLYFTPVFDYLMGTMWGHNLMLLHFLAIGFLYFWGVLGVDPSPRRASRGVRQFNGPVLRIFELFATVPFHAFFGVVVMMSVSLIVHFYAIPVPGWGISPLQDQQLGGGIAWGFTEIPTLVVLGVLFLQWQSSEDRLNRRMDRAERRREGEREAYNAFLASLAARDAGEPR</sequence>
<keyword evidence="5 6" id="KW-0472">Membrane</keyword>
<feature type="transmembrane region" description="Helical" evidence="6">
    <location>
        <begin position="218"/>
        <end position="247"/>
    </location>
</feature>